<proteinExistence type="predicted"/>
<gene>
    <name evidence="2" type="ORF">O3M35_001078</name>
</gene>
<dbReference type="AlphaFoldDB" id="A0AAW1DNZ3"/>
<evidence type="ECO:0000313" key="3">
    <source>
        <dbReference type="Proteomes" id="UP001461498"/>
    </source>
</evidence>
<dbReference type="EMBL" id="JAPXFL010000001">
    <property type="protein sequence ID" value="KAK9512713.1"/>
    <property type="molecule type" value="Genomic_DNA"/>
</dbReference>
<protein>
    <recommendedName>
        <fullName evidence="1">CHK kinase-like domain-containing protein</fullName>
    </recommendedName>
</protein>
<dbReference type="Proteomes" id="UP001461498">
    <property type="component" value="Unassembled WGS sequence"/>
</dbReference>
<dbReference type="Gene3D" id="3.90.1200.10">
    <property type="match status" value="1"/>
</dbReference>
<evidence type="ECO:0000313" key="2">
    <source>
        <dbReference type="EMBL" id="KAK9512713.1"/>
    </source>
</evidence>
<dbReference type="InterPro" id="IPR011009">
    <property type="entry name" value="Kinase-like_dom_sf"/>
</dbReference>
<accession>A0AAW1DNZ3</accession>
<evidence type="ECO:0000259" key="1">
    <source>
        <dbReference type="SMART" id="SM00587"/>
    </source>
</evidence>
<dbReference type="SMART" id="SM00587">
    <property type="entry name" value="CHK"/>
    <property type="match status" value="1"/>
</dbReference>
<dbReference type="InterPro" id="IPR015897">
    <property type="entry name" value="CHK_kinase-like"/>
</dbReference>
<comment type="caution">
    <text evidence="2">The sequence shown here is derived from an EMBL/GenBank/DDBJ whole genome shotgun (WGS) entry which is preliminary data.</text>
</comment>
<keyword evidence="3" id="KW-1185">Reference proteome</keyword>
<dbReference type="Pfam" id="PF02958">
    <property type="entry name" value="EcKL"/>
    <property type="match status" value="1"/>
</dbReference>
<sequence length="410" mass="47770">MENFQPWLEVLLQKNQEQNSIAKILSVDSKPATSKGDNYMSEIKRVKIEVLLKSGKKTKKSVIIKGLPSTEYHQGIMKECSIFIREIVMYRDVISSMEDILKEYGDYTEPMWPQMIDYRANDLLVMNDLAELGYKMGNRKEGLDLEHCLLVVISLAKFHATSVIVKERGFIPLDLFEKHVFKIESSKEMFEQFYNQSLNNIIKNIESDWEPEWKPIAEKIRVNILPKVYDIVLGGLSYDPNRFNVMNHGDCWVNNMLFKYSIDAVRPISIKFVDLQLSFYNSPVYDLQYFLSTSLTMDVRNNSLDHLLTVYHDTLVKQLQLYNYEGTIITYEQLIKEFKEANIFGLMTALSLLPYVYRDETDESFPEMEDMLKEMKDEGKFETMPGCNSPLFIAVMKEILSRIDKDNSLS</sequence>
<feature type="domain" description="CHK kinase-like" evidence="1">
    <location>
        <begin position="124"/>
        <end position="321"/>
    </location>
</feature>
<dbReference type="PANTHER" id="PTHR11012">
    <property type="entry name" value="PROTEIN KINASE-LIKE DOMAIN-CONTAINING"/>
    <property type="match status" value="1"/>
</dbReference>
<dbReference type="InterPro" id="IPR004119">
    <property type="entry name" value="EcKL"/>
</dbReference>
<dbReference type="SUPFAM" id="SSF56112">
    <property type="entry name" value="Protein kinase-like (PK-like)"/>
    <property type="match status" value="1"/>
</dbReference>
<dbReference type="PANTHER" id="PTHR11012:SF56">
    <property type="entry name" value="CHK KINASE-LIKE DOMAIN-CONTAINING PROTEIN-RELATED"/>
    <property type="match status" value="1"/>
</dbReference>
<name>A0AAW1DNZ3_9HEMI</name>
<reference evidence="2 3" key="1">
    <citation type="submission" date="2022-12" db="EMBL/GenBank/DDBJ databases">
        <title>Chromosome-level genome assembly of true bugs.</title>
        <authorList>
            <person name="Ma L."/>
            <person name="Li H."/>
        </authorList>
    </citation>
    <scope>NUCLEOTIDE SEQUENCE [LARGE SCALE GENOMIC DNA]</scope>
    <source>
        <strain evidence="2">Lab_2022b</strain>
    </source>
</reference>
<organism evidence="2 3">
    <name type="scientific">Rhynocoris fuscipes</name>
    <dbReference type="NCBI Taxonomy" id="488301"/>
    <lineage>
        <taxon>Eukaryota</taxon>
        <taxon>Metazoa</taxon>
        <taxon>Ecdysozoa</taxon>
        <taxon>Arthropoda</taxon>
        <taxon>Hexapoda</taxon>
        <taxon>Insecta</taxon>
        <taxon>Pterygota</taxon>
        <taxon>Neoptera</taxon>
        <taxon>Paraneoptera</taxon>
        <taxon>Hemiptera</taxon>
        <taxon>Heteroptera</taxon>
        <taxon>Panheteroptera</taxon>
        <taxon>Cimicomorpha</taxon>
        <taxon>Reduviidae</taxon>
        <taxon>Harpactorinae</taxon>
        <taxon>Harpactorini</taxon>
        <taxon>Rhynocoris</taxon>
    </lineage>
</organism>